<feature type="chain" id="PRO_5015402657" description="G-protein coupled receptors family 2 profile 2 domain-containing protein" evidence="6">
    <location>
        <begin position="16"/>
        <end position="163"/>
    </location>
</feature>
<evidence type="ECO:0000256" key="4">
    <source>
        <dbReference type="ARBA" id="ARBA00023136"/>
    </source>
</evidence>
<dbReference type="InterPro" id="IPR000832">
    <property type="entry name" value="GPCR_2_secretin-like"/>
</dbReference>
<name>A0A2T7NE61_POMCA</name>
<accession>A0A2T7NE61</accession>
<dbReference type="OrthoDB" id="6066475at2759"/>
<keyword evidence="9" id="KW-1185">Reference proteome</keyword>
<dbReference type="Proteomes" id="UP000245119">
    <property type="component" value="Linkage Group LG13"/>
</dbReference>
<dbReference type="InterPro" id="IPR017981">
    <property type="entry name" value="GPCR_2-like_7TM"/>
</dbReference>
<dbReference type="EMBL" id="PZQS01000013">
    <property type="protein sequence ID" value="PVD19457.1"/>
    <property type="molecule type" value="Genomic_DNA"/>
</dbReference>
<evidence type="ECO:0000256" key="2">
    <source>
        <dbReference type="ARBA" id="ARBA00022692"/>
    </source>
</evidence>
<dbReference type="Gene3D" id="1.20.1070.10">
    <property type="entry name" value="Rhodopsin 7-helix transmembrane proteins"/>
    <property type="match status" value="1"/>
</dbReference>
<dbReference type="PANTHER" id="PTHR45902">
    <property type="entry name" value="LATROPHILIN RECEPTOR-LIKE PROTEIN A"/>
    <property type="match status" value="1"/>
</dbReference>
<dbReference type="InterPro" id="IPR053231">
    <property type="entry name" value="GPCR_LN-TM7"/>
</dbReference>
<evidence type="ECO:0000313" key="9">
    <source>
        <dbReference type="Proteomes" id="UP000245119"/>
    </source>
</evidence>
<dbReference type="GO" id="GO:0004930">
    <property type="term" value="F:G protein-coupled receptor activity"/>
    <property type="evidence" value="ECO:0007669"/>
    <property type="project" value="InterPro"/>
</dbReference>
<keyword evidence="6" id="KW-0732">Signal</keyword>
<protein>
    <recommendedName>
        <fullName evidence="7">G-protein coupled receptors family 2 profile 2 domain-containing protein</fullName>
    </recommendedName>
</protein>
<reference evidence="8 9" key="1">
    <citation type="submission" date="2018-04" db="EMBL/GenBank/DDBJ databases">
        <title>The genome of golden apple snail Pomacea canaliculata provides insight into stress tolerance and invasive adaptation.</title>
        <authorList>
            <person name="Liu C."/>
            <person name="Liu B."/>
            <person name="Ren Y."/>
            <person name="Zhang Y."/>
            <person name="Wang H."/>
            <person name="Li S."/>
            <person name="Jiang F."/>
            <person name="Yin L."/>
            <person name="Zhang G."/>
            <person name="Qian W."/>
            <person name="Fan W."/>
        </authorList>
    </citation>
    <scope>NUCLEOTIDE SEQUENCE [LARGE SCALE GENOMIC DNA]</scope>
    <source>
        <strain evidence="8">SZHN2017</strain>
        <tissue evidence="8">Muscle</tissue>
    </source>
</reference>
<evidence type="ECO:0000259" key="7">
    <source>
        <dbReference type="PROSITE" id="PS50261"/>
    </source>
</evidence>
<feature type="domain" description="G-protein coupled receptors family 2 profile 2" evidence="7">
    <location>
        <begin position="1"/>
        <end position="144"/>
    </location>
</feature>
<evidence type="ECO:0000313" key="8">
    <source>
        <dbReference type="EMBL" id="PVD19457.1"/>
    </source>
</evidence>
<evidence type="ECO:0000256" key="1">
    <source>
        <dbReference type="ARBA" id="ARBA00004141"/>
    </source>
</evidence>
<gene>
    <name evidence="8" type="ORF">C0Q70_19946</name>
</gene>
<evidence type="ECO:0000256" key="6">
    <source>
        <dbReference type="SAM" id="SignalP"/>
    </source>
</evidence>
<feature type="transmembrane region" description="Helical" evidence="5">
    <location>
        <begin position="41"/>
        <end position="65"/>
    </location>
</feature>
<dbReference type="GO" id="GO:0007166">
    <property type="term" value="P:cell surface receptor signaling pathway"/>
    <property type="evidence" value="ECO:0007669"/>
    <property type="project" value="InterPro"/>
</dbReference>
<dbReference type="PROSITE" id="PS50261">
    <property type="entry name" value="G_PROTEIN_RECEP_F2_4"/>
    <property type="match status" value="1"/>
</dbReference>
<keyword evidence="2 5" id="KW-0812">Transmembrane</keyword>
<comment type="subcellular location">
    <subcellularLocation>
        <location evidence="1">Membrane</location>
        <topology evidence="1">Multi-pass membrane protein</topology>
    </subcellularLocation>
</comment>
<evidence type="ECO:0000256" key="3">
    <source>
        <dbReference type="ARBA" id="ARBA00022989"/>
    </source>
</evidence>
<organism evidence="8 9">
    <name type="scientific">Pomacea canaliculata</name>
    <name type="common">Golden apple snail</name>
    <dbReference type="NCBI Taxonomy" id="400727"/>
    <lineage>
        <taxon>Eukaryota</taxon>
        <taxon>Metazoa</taxon>
        <taxon>Spiralia</taxon>
        <taxon>Lophotrochozoa</taxon>
        <taxon>Mollusca</taxon>
        <taxon>Gastropoda</taxon>
        <taxon>Caenogastropoda</taxon>
        <taxon>Architaenioglossa</taxon>
        <taxon>Ampullarioidea</taxon>
        <taxon>Ampullariidae</taxon>
        <taxon>Pomacea</taxon>
    </lineage>
</organism>
<feature type="transmembrane region" description="Helical" evidence="5">
    <location>
        <begin position="95"/>
        <end position="116"/>
    </location>
</feature>
<sequence>MLCWLLPLLVVVCLGVMDHYGIYNVGYATGGQCYIGTCSSILWLMIVPMSATFLFNFSCYVFALSTIVHTSKMLRHATISSQGGPNLADKRRLLVYIRITLIMGLTWAFYFAAVFVPLIELWIVNIVLNSSQGLYFLISFVLKRRVRIMLRDRFSNLRLCKSG</sequence>
<dbReference type="PANTHER" id="PTHR45902:SF1">
    <property type="entry name" value="LATROPHILIN RECEPTOR-LIKE PROTEIN A"/>
    <property type="match status" value="1"/>
</dbReference>
<keyword evidence="4 5" id="KW-0472">Membrane</keyword>
<feature type="transmembrane region" description="Helical" evidence="5">
    <location>
        <begin position="122"/>
        <end position="142"/>
    </location>
</feature>
<proteinExistence type="predicted"/>
<evidence type="ECO:0000256" key="5">
    <source>
        <dbReference type="SAM" id="Phobius"/>
    </source>
</evidence>
<dbReference type="AlphaFoldDB" id="A0A2T7NE61"/>
<dbReference type="GO" id="GO:0016020">
    <property type="term" value="C:membrane"/>
    <property type="evidence" value="ECO:0007669"/>
    <property type="project" value="UniProtKB-SubCell"/>
</dbReference>
<dbReference type="Pfam" id="PF00002">
    <property type="entry name" value="7tm_2"/>
    <property type="match status" value="1"/>
</dbReference>
<feature type="signal peptide" evidence="6">
    <location>
        <begin position="1"/>
        <end position="15"/>
    </location>
</feature>
<keyword evidence="3 5" id="KW-1133">Transmembrane helix</keyword>
<comment type="caution">
    <text evidence="8">The sequence shown here is derived from an EMBL/GenBank/DDBJ whole genome shotgun (WGS) entry which is preliminary data.</text>
</comment>